<dbReference type="PANTHER" id="PTHR22550:SF5">
    <property type="entry name" value="LEUCINE ZIPPER PROTEIN 4"/>
    <property type="match status" value="1"/>
</dbReference>
<evidence type="ECO:0000256" key="3">
    <source>
        <dbReference type="SAM" id="MobiDB-lite"/>
    </source>
</evidence>
<feature type="compositionally biased region" description="Basic residues" evidence="3">
    <location>
        <begin position="36"/>
        <end position="54"/>
    </location>
</feature>
<comment type="caution">
    <text evidence="5">The sequence shown here is derived from an EMBL/GenBank/DDBJ whole genome shotgun (WGS) entry which is preliminary data.</text>
</comment>
<dbReference type="InterPro" id="IPR004995">
    <property type="entry name" value="Spore_Ger"/>
</dbReference>
<feature type="transmembrane region" description="Helical" evidence="4">
    <location>
        <begin position="461"/>
        <end position="481"/>
    </location>
</feature>
<gene>
    <name evidence="5" type="ORF">EDD73_11514</name>
</gene>
<feature type="transmembrane region" description="Helical" evidence="4">
    <location>
        <begin position="521"/>
        <end position="544"/>
    </location>
</feature>
<dbReference type="GO" id="GO:0016020">
    <property type="term" value="C:membrane"/>
    <property type="evidence" value="ECO:0007669"/>
    <property type="project" value="InterPro"/>
</dbReference>
<dbReference type="OrthoDB" id="1726708at2"/>
<dbReference type="EMBL" id="SLXT01000015">
    <property type="protein sequence ID" value="TCP63768.1"/>
    <property type="molecule type" value="Genomic_DNA"/>
</dbReference>
<name>A0A4R2RLK1_9FIRM</name>
<evidence type="ECO:0000256" key="1">
    <source>
        <dbReference type="ARBA" id="ARBA00005278"/>
    </source>
</evidence>
<protein>
    <submittedName>
        <fullName evidence="5">Spore germination protein KA</fullName>
    </submittedName>
</protein>
<reference evidence="5 6" key="1">
    <citation type="submission" date="2019-03" db="EMBL/GenBank/DDBJ databases">
        <title>Genomic Encyclopedia of Type Strains, Phase IV (KMG-IV): sequencing the most valuable type-strain genomes for metagenomic binning, comparative biology and taxonomic classification.</title>
        <authorList>
            <person name="Goeker M."/>
        </authorList>
    </citation>
    <scope>NUCLEOTIDE SEQUENCE [LARGE SCALE GENOMIC DNA]</scope>
    <source>
        <strain evidence="5 6">DSM 11170</strain>
    </source>
</reference>
<keyword evidence="6" id="KW-1185">Reference proteome</keyword>
<dbReference type="PANTHER" id="PTHR22550">
    <property type="entry name" value="SPORE GERMINATION PROTEIN"/>
    <property type="match status" value="1"/>
</dbReference>
<dbReference type="AlphaFoldDB" id="A0A4R2RLK1"/>
<evidence type="ECO:0000313" key="6">
    <source>
        <dbReference type="Proteomes" id="UP000294813"/>
    </source>
</evidence>
<evidence type="ECO:0000313" key="5">
    <source>
        <dbReference type="EMBL" id="TCP63768.1"/>
    </source>
</evidence>
<evidence type="ECO:0000256" key="2">
    <source>
        <dbReference type="ARBA" id="ARBA00023136"/>
    </source>
</evidence>
<evidence type="ECO:0000256" key="4">
    <source>
        <dbReference type="SAM" id="Phobius"/>
    </source>
</evidence>
<comment type="similarity">
    <text evidence="1">Belongs to the GerABKA family.</text>
</comment>
<keyword evidence="2 4" id="KW-0472">Membrane</keyword>
<feature type="region of interest" description="Disordered" evidence="3">
    <location>
        <begin position="588"/>
        <end position="614"/>
    </location>
</feature>
<organism evidence="5 6">
    <name type="scientific">Heliophilum fasciatum</name>
    <dbReference type="NCBI Taxonomy" id="35700"/>
    <lineage>
        <taxon>Bacteria</taxon>
        <taxon>Bacillati</taxon>
        <taxon>Bacillota</taxon>
        <taxon>Clostridia</taxon>
        <taxon>Eubacteriales</taxon>
        <taxon>Heliobacteriaceae</taxon>
        <taxon>Heliophilum</taxon>
    </lineage>
</organism>
<feature type="compositionally biased region" description="Low complexity" evidence="3">
    <location>
        <begin position="77"/>
        <end position="89"/>
    </location>
</feature>
<dbReference type="Pfam" id="PF03323">
    <property type="entry name" value="GerA"/>
    <property type="match status" value="1"/>
</dbReference>
<dbReference type="GO" id="GO:0009847">
    <property type="term" value="P:spore germination"/>
    <property type="evidence" value="ECO:0007669"/>
    <property type="project" value="InterPro"/>
</dbReference>
<accession>A0A4R2RLK1</accession>
<dbReference type="Proteomes" id="UP000294813">
    <property type="component" value="Unassembled WGS sequence"/>
</dbReference>
<feature type="region of interest" description="Disordered" evidence="3">
    <location>
        <begin position="19"/>
        <end position="113"/>
    </location>
</feature>
<dbReference type="InterPro" id="IPR050768">
    <property type="entry name" value="UPF0353/GerABKA_families"/>
</dbReference>
<keyword evidence="4" id="KW-0812">Transmembrane</keyword>
<sequence length="614" mass="68199">MGNSDNSLFSKLLSLISYHPPNKNNFVLPENEPSSGKKKLNRRWHPQKPKKLNRQWHPQNSKKEPEGKNILPSAATSQSRQYQQPQQSQEGPCPPNTPAGGNRAPIAPPSTDISPAITDNFQRIYAEFDISINSDIIIQQFKINNQVDAFLVFIGNMADRKYIQSAILRPIRTARFTKQSARTITVDNLAADILTAHSTSATCKYSHVINAVLTGKTALFVDGSNSALLIETQGYAKREIEKPSTEATLRGSFEGFTETVSTNVTQIRRLVKNKQLIHETMTIGRTSPTAVSILYLKNIANPAVVREVKRRLQSIKTDALGGNGFTEQLIEDHPMMLFPQILTTERPDRTAFNILEGKVAILTEGSPFALIVPVSFVSMFQTAEEYQLRWPYATPLRLIRLIAYLLATFLPAFYLGATNYHQELLPTDLIIAIGRDREGVPFPTLVEIILLEVSWELIREAGIRVPGVIGSTLGIIGALILGQAAVAAKIVSPIMVIIVAVTGLGNFAIPNYNFAFALRLLRFFFLIMASIAGFFGISIGMLIVMAGTARIKSFGIPFMAPLWPKAASDRDLLVRGLLWKQEKRPDYVNPLQRQRQPKISRGWVKGSPPKGYKE</sequence>
<feature type="transmembrane region" description="Helical" evidence="4">
    <location>
        <begin position="490"/>
        <end position="509"/>
    </location>
</feature>
<feature type="transmembrane region" description="Helical" evidence="4">
    <location>
        <begin position="398"/>
        <end position="417"/>
    </location>
</feature>
<proteinExistence type="inferred from homology"/>
<keyword evidence="4" id="KW-1133">Transmembrane helix</keyword>